<dbReference type="Gene3D" id="6.10.340.10">
    <property type="match status" value="1"/>
</dbReference>
<dbReference type="InterPro" id="IPR001610">
    <property type="entry name" value="PAC"/>
</dbReference>
<dbReference type="InterPro" id="IPR013767">
    <property type="entry name" value="PAS_fold"/>
</dbReference>
<dbReference type="GO" id="GO:0016020">
    <property type="term" value="C:membrane"/>
    <property type="evidence" value="ECO:0007669"/>
    <property type="project" value="InterPro"/>
</dbReference>
<feature type="transmembrane region" description="Helical" evidence="1">
    <location>
        <begin position="6"/>
        <end position="28"/>
    </location>
</feature>
<dbReference type="AlphaFoldDB" id="A0A844GF67"/>
<dbReference type="PROSITE" id="PS50885">
    <property type="entry name" value="HAMP"/>
    <property type="match status" value="1"/>
</dbReference>
<protein>
    <submittedName>
        <fullName evidence="5">PAS domain S-box protein</fullName>
    </submittedName>
</protein>
<feature type="transmembrane region" description="Helical" evidence="1">
    <location>
        <begin position="155"/>
        <end position="173"/>
    </location>
</feature>
<keyword evidence="6" id="KW-1185">Reference proteome</keyword>
<dbReference type="PROSITE" id="PS50113">
    <property type="entry name" value="PAC"/>
    <property type="match status" value="1"/>
</dbReference>
<dbReference type="SUPFAM" id="SSF55785">
    <property type="entry name" value="PYP-like sensor domain (PAS domain)"/>
    <property type="match status" value="2"/>
</dbReference>
<gene>
    <name evidence="5" type="ORF">GKE73_12180</name>
</gene>
<proteinExistence type="predicted"/>
<reference evidence="5 6" key="1">
    <citation type="submission" date="2019-11" db="EMBL/GenBank/DDBJ databases">
        <title>Draft genome sequence of Paludibacterium sp. dN18-1.</title>
        <authorList>
            <person name="Im W.-T."/>
        </authorList>
    </citation>
    <scope>NUCLEOTIDE SEQUENCE [LARGE SCALE GENOMIC DNA]</scope>
    <source>
        <strain evidence="6">dN 18-1</strain>
    </source>
</reference>
<feature type="domain" description="PAC" evidence="3">
    <location>
        <begin position="435"/>
        <end position="487"/>
    </location>
</feature>
<dbReference type="InterPro" id="IPR035965">
    <property type="entry name" value="PAS-like_dom_sf"/>
</dbReference>
<sequence length="500" mass="55639">MASPNLGTLFSALSVLIVSVWTISIVNGTRLDALDAQRVLARHLDEETRILPTEVADDLVLGDFGALEQTLNQKLTRTELAAVRYRDAAGTRLDLQEADEGNHGVPYWFIRLTGLQPISGQANAIIGGRHYGTFTITLTPIEEVTRLWQRLLERIRTLGMTLTVLMLGIWLVLRSSLKPLAQFDVALQQLAKGNLDTRLKPAGSPELRRAMKTFNFMTQSLASARQALLAESERTRVTLASIGDGVIAIDAQGRVEYMNPMAESLTGWQLNEVIGLQGEEVFHLIDENTRAAIDWPLLQVLQEKRPLRLASNTLLITRFGKSFPVEDSAAPIFDRDGHSVIGAVLVFHDQSDTRAQLNRLREREAQLSAVINTSPIGILVISPLGDIQRANRAACQALGWEESELPSIFALTHPDDLPASLQHYSALGNNQASTVTLEKRYQRRNRDYFWSETVLTPLTDDNGKQYAMLVMLEDITHRREANEQLKLAASVFHHARKASC</sequence>
<dbReference type="SUPFAM" id="SSF158472">
    <property type="entry name" value="HAMP domain-like"/>
    <property type="match status" value="1"/>
</dbReference>
<dbReference type="Pfam" id="PF00989">
    <property type="entry name" value="PAS"/>
    <property type="match status" value="1"/>
</dbReference>
<evidence type="ECO:0000313" key="5">
    <source>
        <dbReference type="EMBL" id="MTD33537.1"/>
    </source>
</evidence>
<dbReference type="CDD" id="cd06225">
    <property type="entry name" value="HAMP"/>
    <property type="match status" value="1"/>
</dbReference>
<evidence type="ECO:0000313" key="6">
    <source>
        <dbReference type="Proteomes" id="UP000446658"/>
    </source>
</evidence>
<feature type="domain" description="HAMP" evidence="4">
    <location>
        <begin position="174"/>
        <end position="226"/>
    </location>
</feature>
<dbReference type="RefSeq" id="WP_230370555.1">
    <property type="nucleotide sequence ID" value="NZ_WLYX01000001.1"/>
</dbReference>
<dbReference type="PROSITE" id="PS50112">
    <property type="entry name" value="PAS"/>
    <property type="match status" value="2"/>
</dbReference>
<dbReference type="GO" id="GO:0007165">
    <property type="term" value="P:signal transduction"/>
    <property type="evidence" value="ECO:0007669"/>
    <property type="project" value="InterPro"/>
</dbReference>
<dbReference type="InterPro" id="IPR032244">
    <property type="entry name" value="LapD_MoxY_N"/>
</dbReference>
<keyword evidence="1" id="KW-1133">Transmembrane helix</keyword>
<evidence type="ECO:0000259" key="3">
    <source>
        <dbReference type="PROSITE" id="PS50113"/>
    </source>
</evidence>
<dbReference type="SMART" id="SM00086">
    <property type="entry name" value="PAC"/>
    <property type="match status" value="2"/>
</dbReference>
<accession>A0A844GF67</accession>
<keyword evidence="1" id="KW-0472">Membrane</keyword>
<comment type="caution">
    <text evidence="5">The sequence shown here is derived from an EMBL/GenBank/DDBJ whole genome shotgun (WGS) entry which is preliminary data.</text>
</comment>
<dbReference type="Pfam" id="PF00672">
    <property type="entry name" value="HAMP"/>
    <property type="match status" value="1"/>
</dbReference>
<dbReference type="PANTHER" id="PTHR44757:SF2">
    <property type="entry name" value="BIOFILM ARCHITECTURE MAINTENANCE PROTEIN MBAA"/>
    <property type="match status" value="1"/>
</dbReference>
<dbReference type="GO" id="GO:0006355">
    <property type="term" value="P:regulation of DNA-templated transcription"/>
    <property type="evidence" value="ECO:0007669"/>
    <property type="project" value="InterPro"/>
</dbReference>
<keyword evidence="1" id="KW-0812">Transmembrane</keyword>
<evidence type="ECO:0000259" key="4">
    <source>
        <dbReference type="PROSITE" id="PS50885"/>
    </source>
</evidence>
<feature type="domain" description="PAS" evidence="2">
    <location>
        <begin position="231"/>
        <end position="304"/>
    </location>
</feature>
<dbReference type="Proteomes" id="UP000446658">
    <property type="component" value="Unassembled WGS sequence"/>
</dbReference>
<dbReference type="Pfam" id="PF16448">
    <property type="entry name" value="LapD_MoxY_N"/>
    <property type="match status" value="1"/>
</dbReference>
<dbReference type="CDD" id="cd00130">
    <property type="entry name" value="PAS"/>
    <property type="match status" value="2"/>
</dbReference>
<dbReference type="SMART" id="SM00304">
    <property type="entry name" value="HAMP"/>
    <property type="match status" value="1"/>
</dbReference>
<dbReference type="InterPro" id="IPR003660">
    <property type="entry name" value="HAMP_dom"/>
</dbReference>
<dbReference type="NCBIfam" id="TIGR00229">
    <property type="entry name" value="sensory_box"/>
    <property type="match status" value="2"/>
</dbReference>
<name>A0A844GF67_9NEIS</name>
<evidence type="ECO:0000256" key="1">
    <source>
        <dbReference type="SAM" id="Phobius"/>
    </source>
</evidence>
<organism evidence="5 6">
    <name type="scientific">Paludibacterium denitrificans</name>
    <dbReference type="NCBI Taxonomy" id="2675226"/>
    <lineage>
        <taxon>Bacteria</taxon>
        <taxon>Pseudomonadati</taxon>
        <taxon>Pseudomonadota</taxon>
        <taxon>Betaproteobacteria</taxon>
        <taxon>Neisseriales</taxon>
        <taxon>Chromobacteriaceae</taxon>
        <taxon>Paludibacterium</taxon>
    </lineage>
</organism>
<dbReference type="Gene3D" id="3.30.450.20">
    <property type="entry name" value="PAS domain"/>
    <property type="match status" value="2"/>
</dbReference>
<dbReference type="SMART" id="SM00091">
    <property type="entry name" value="PAS"/>
    <property type="match status" value="2"/>
</dbReference>
<dbReference type="InterPro" id="IPR000014">
    <property type="entry name" value="PAS"/>
</dbReference>
<dbReference type="InterPro" id="IPR000700">
    <property type="entry name" value="PAS-assoc_C"/>
</dbReference>
<dbReference type="PANTHER" id="PTHR44757">
    <property type="entry name" value="DIGUANYLATE CYCLASE DGCP"/>
    <property type="match status" value="1"/>
</dbReference>
<evidence type="ECO:0000259" key="2">
    <source>
        <dbReference type="PROSITE" id="PS50112"/>
    </source>
</evidence>
<dbReference type="Pfam" id="PF13426">
    <property type="entry name" value="PAS_9"/>
    <property type="match status" value="1"/>
</dbReference>
<feature type="domain" description="PAS" evidence="2">
    <location>
        <begin position="363"/>
        <end position="405"/>
    </location>
</feature>
<dbReference type="EMBL" id="WLYX01000001">
    <property type="protein sequence ID" value="MTD33537.1"/>
    <property type="molecule type" value="Genomic_DNA"/>
</dbReference>
<dbReference type="InterPro" id="IPR052155">
    <property type="entry name" value="Biofilm_reg_signaling"/>
</dbReference>